<evidence type="ECO:0000313" key="4">
    <source>
        <dbReference type="Proteomes" id="UP000551758"/>
    </source>
</evidence>
<dbReference type="SUPFAM" id="SSF109640">
    <property type="entry name" value="KRAB domain (Kruppel-associated box)"/>
    <property type="match status" value="1"/>
</dbReference>
<dbReference type="AlphaFoldDB" id="A0A7J7F243"/>
<feature type="non-terminal residue" evidence="3">
    <location>
        <position position="453"/>
    </location>
</feature>
<dbReference type="CDD" id="cd07765">
    <property type="entry name" value="KRAB_A-box"/>
    <property type="match status" value="1"/>
</dbReference>
<name>A0A7J7F243_DICBM</name>
<accession>A0A7J7F243</accession>
<proteinExistence type="predicted"/>
<feature type="domain" description="KRAB" evidence="2">
    <location>
        <begin position="191"/>
        <end position="290"/>
    </location>
</feature>
<dbReference type="InterPro" id="IPR001909">
    <property type="entry name" value="KRAB"/>
</dbReference>
<dbReference type="PROSITE" id="PS50805">
    <property type="entry name" value="KRAB"/>
    <property type="match status" value="1"/>
</dbReference>
<evidence type="ECO:0000256" key="1">
    <source>
        <dbReference type="SAM" id="MobiDB-lite"/>
    </source>
</evidence>
<comment type="caution">
    <text evidence="3">The sequence shown here is derived from an EMBL/GenBank/DDBJ whole genome shotgun (WGS) entry which is preliminary data.</text>
</comment>
<feature type="compositionally biased region" description="Low complexity" evidence="1">
    <location>
        <begin position="16"/>
        <end position="26"/>
    </location>
</feature>
<reference evidence="3 4" key="1">
    <citation type="journal article" date="2020" name="Mol. Biol. Evol.">
        <title>Interspecific Gene Flow and the Evolution of Specialization in Black and White Rhinoceros.</title>
        <authorList>
            <person name="Moodley Y."/>
            <person name="Westbury M.V."/>
            <person name="Russo I.M."/>
            <person name="Gopalakrishnan S."/>
            <person name="Rakotoarivelo A."/>
            <person name="Olsen R.A."/>
            <person name="Prost S."/>
            <person name="Tunstall T."/>
            <person name="Ryder O.A."/>
            <person name="Dalen L."/>
            <person name="Bruford M.W."/>
        </authorList>
    </citation>
    <scope>NUCLEOTIDE SEQUENCE [LARGE SCALE GENOMIC DNA]</scope>
    <source>
        <strain evidence="3">SBR-YM</strain>
        <tissue evidence="3">Skin</tissue>
    </source>
</reference>
<dbReference type="Gene3D" id="6.10.140.140">
    <property type="match status" value="1"/>
</dbReference>
<dbReference type="SMART" id="SM00349">
    <property type="entry name" value="KRAB"/>
    <property type="match status" value="1"/>
</dbReference>
<protein>
    <recommendedName>
        <fullName evidence="2">KRAB domain-containing protein</fullName>
    </recommendedName>
</protein>
<dbReference type="PANTHER" id="PTHR23232">
    <property type="entry name" value="KRAB DOMAIN C2H2 ZINC FINGER"/>
    <property type="match status" value="1"/>
</dbReference>
<dbReference type="Pfam" id="PF01352">
    <property type="entry name" value="KRAB"/>
    <property type="match status" value="1"/>
</dbReference>
<organism evidence="3 4">
    <name type="scientific">Diceros bicornis minor</name>
    <name type="common">South-central black rhinoceros</name>
    <dbReference type="NCBI Taxonomy" id="77932"/>
    <lineage>
        <taxon>Eukaryota</taxon>
        <taxon>Metazoa</taxon>
        <taxon>Chordata</taxon>
        <taxon>Craniata</taxon>
        <taxon>Vertebrata</taxon>
        <taxon>Euteleostomi</taxon>
        <taxon>Mammalia</taxon>
        <taxon>Eutheria</taxon>
        <taxon>Laurasiatheria</taxon>
        <taxon>Perissodactyla</taxon>
        <taxon>Rhinocerotidae</taxon>
        <taxon>Diceros</taxon>
    </lineage>
</organism>
<dbReference type="InterPro" id="IPR036051">
    <property type="entry name" value="KRAB_dom_sf"/>
</dbReference>
<sequence length="453" mass="48422">SGVGVSQTPPERPARLPRAGAHPAAGRGTIVLPVPESWPDILWLPVLRVRAGDVWGRLLPGVECSDPGQVSGIYSFTRQICRMYRESSCSTGEGALRASSVLSICVSSESGKETEGGRGGKCGKQDRRGQCMKPGVISHAPDSAVPEQIQKILAGPVRCLTLPPFIEYGRGTPPSALTQGLSSTLLFQESVTFEDVAVYFTQNQWASLDPVQRALYREVMLENYANVTSLGKSSFLSDTQFLPLGAPDFLLSGSGISTVFPFPKPDVIFQLERGEAPRGLDPWTPVRGEALRAVCTGGKSKTENAEQTPKLNISEEAELHRLMAEGLLMGASQHPHSKDGLEKLQLCGTGRKTNSKKGAFTDLTVQDHKSSTMERARKLEGSSGHACSAPAMPGSPLSSPHAVLLAPAVPLFVLLPSSEMASSSPVQLVHFFQDLASPEKSSPYSLNTLSHSP</sequence>
<feature type="region of interest" description="Disordered" evidence="1">
    <location>
        <begin position="1"/>
        <end position="26"/>
    </location>
</feature>
<dbReference type="InterPro" id="IPR050169">
    <property type="entry name" value="Krueppel_C2H2_ZnF"/>
</dbReference>
<dbReference type="GO" id="GO:0006355">
    <property type="term" value="P:regulation of DNA-templated transcription"/>
    <property type="evidence" value="ECO:0007669"/>
    <property type="project" value="InterPro"/>
</dbReference>
<gene>
    <name evidence="3" type="ORF">HPG69_012927</name>
</gene>
<dbReference type="PANTHER" id="PTHR23232:SF168">
    <property type="entry name" value="KRAB DOMAIN-CONTAINING PROTEIN"/>
    <property type="match status" value="1"/>
</dbReference>
<evidence type="ECO:0000313" key="3">
    <source>
        <dbReference type="EMBL" id="KAF5921756.1"/>
    </source>
</evidence>
<dbReference type="EMBL" id="JACDTQ010001582">
    <property type="protein sequence ID" value="KAF5921756.1"/>
    <property type="molecule type" value="Genomic_DNA"/>
</dbReference>
<evidence type="ECO:0000259" key="2">
    <source>
        <dbReference type="PROSITE" id="PS50805"/>
    </source>
</evidence>
<keyword evidence="4" id="KW-1185">Reference proteome</keyword>
<dbReference type="Proteomes" id="UP000551758">
    <property type="component" value="Unassembled WGS sequence"/>
</dbReference>